<accession>A0A917F9D8</accession>
<feature type="transmembrane region" description="Helical" evidence="5">
    <location>
        <begin position="100"/>
        <end position="118"/>
    </location>
</feature>
<keyword evidence="3 5" id="KW-1133">Transmembrane helix</keyword>
<feature type="transmembrane region" description="Helical" evidence="5">
    <location>
        <begin position="260"/>
        <end position="281"/>
    </location>
</feature>
<comment type="similarity">
    <text evidence="5">Belongs to the 4-toluene sulfonate uptake permease (TSUP) (TC 2.A.102) family.</text>
</comment>
<keyword evidence="5" id="KW-1003">Cell membrane</keyword>
<feature type="transmembrane region" description="Helical" evidence="5">
    <location>
        <begin position="156"/>
        <end position="186"/>
    </location>
</feature>
<feature type="transmembrane region" description="Helical" evidence="5">
    <location>
        <begin position="20"/>
        <end position="53"/>
    </location>
</feature>
<name>A0A917F9D8_9PROT</name>
<comment type="caution">
    <text evidence="6">The sequence shown here is derived from an EMBL/GenBank/DDBJ whole genome shotgun (WGS) entry which is preliminary data.</text>
</comment>
<reference evidence="6" key="1">
    <citation type="journal article" date="2014" name="Int. J. Syst. Evol. Microbiol.">
        <title>Complete genome sequence of Corynebacterium casei LMG S-19264T (=DSM 44701T), isolated from a smear-ripened cheese.</title>
        <authorList>
            <consortium name="US DOE Joint Genome Institute (JGI-PGF)"/>
            <person name="Walter F."/>
            <person name="Albersmeier A."/>
            <person name="Kalinowski J."/>
            <person name="Ruckert C."/>
        </authorList>
    </citation>
    <scope>NUCLEOTIDE SEQUENCE</scope>
    <source>
        <strain evidence="6">CGMCC 1.15254</strain>
    </source>
</reference>
<keyword evidence="4 5" id="KW-0472">Membrane</keyword>
<dbReference type="GO" id="GO:0005886">
    <property type="term" value="C:plasma membrane"/>
    <property type="evidence" value="ECO:0007669"/>
    <property type="project" value="UniProtKB-SubCell"/>
</dbReference>
<sequence>MDGYAVSQLLNDPLFLLQIIAALGTTGFIAGVLAGLLGVGGGIVIVPVLYFLFQLFGTSADVAMHVAVGTSLATIIGTSISSVRSHHKKGGVDWLLLKRWAPGVVIGVMAGTILAAFLKGQVLTIMFSILALFVAIQMLLSKVGGHLSEGLPGQPLEFICAFIIGSISVMVGIGGGSISVPILTAFNYPIRKAVASASGFGLIIAVPGAIGFMISGWGTEGLPVGSIGYVNLLGFGLIVPMTVACAPLGAKIAHSVNPQYLKKGFAVFLFVTSLKMMYSALGL</sequence>
<protein>
    <recommendedName>
        <fullName evidence="5">Probable membrane transporter protein</fullName>
    </recommendedName>
</protein>
<feature type="transmembrane region" description="Helical" evidence="5">
    <location>
        <begin position="62"/>
        <end position="80"/>
    </location>
</feature>
<organism evidence="6 7">
    <name type="scientific">Terasakiella brassicae</name>
    <dbReference type="NCBI Taxonomy" id="1634917"/>
    <lineage>
        <taxon>Bacteria</taxon>
        <taxon>Pseudomonadati</taxon>
        <taxon>Pseudomonadota</taxon>
        <taxon>Alphaproteobacteria</taxon>
        <taxon>Rhodospirillales</taxon>
        <taxon>Terasakiellaceae</taxon>
        <taxon>Terasakiella</taxon>
    </lineage>
</organism>
<gene>
    <name evidence="6" type="ORF">GCM10011332_09670</name>
</gene>
<dbReference type="AlphaFoldDB" id="A0A917F9D8"/>
<evidence type="ECO:0000256" key="1">
    <source>
        <dbReference type="ARBA" id="ARBA00004141"/>
    </source>
</evidence>
<evidence type="ECO:0000256" key="2">
    <source>
        <dbReference type="ARBA" id="ARBA00022692"/>
    </source>
</evidence>
<evidence type="ECO:0000256" key="5">
    <source>
        <dbReference type="RuleBase" id="RU363041"/>
    </source>
</evidence>
<dbReference type="Pfam" id="PF01925">
    <property type="entry name" value="TauE"/>
    <property type="match status" value="1"/>
</dbReference>
<keyword evidence="2 5" id="KW-0812">Transmembrane</keyword>
<proteinExistence type="inferred from homology"/>
<evidence type="ECO:0000256" key="3">
    <source>
        <dbReference type="ARBA" id="ARBA00022989"/>
    </source>
</evidence>
<dbReference type="InterPro" id="IPR002781">
    <property type="entry name" value="TM_pro_TauE-like"/>
</dbReference>
<dbReference type="Proteomes" id="UP000632498">
    <property type="component" value="Unassembled WGS sequence"/>
</dbReference>
<evidence type="ECO:0000313" key="6">
    <source>
        <dbReference type="EMBL" id="GGF58180.1"/>
    </source>
</evidence>
<feature type="transmembrane region" description="Helical" evidence="5">
    <location>
        <begin position="226"/>
        <end position="248"/>
    </location>
</feature>
<feature type="transmembrane region" description="Helical" evidence="5">
    <location>
        <begin position="193"/>
        <end position="214"/>
    </location>
</feature>
<keyword evidence="7" id="KW-1185">Reference proteome</keyword>
<dbReference type="EMBL" id="BMHV01000005">
    <property type="protein sequence ID" value="GGF58180.1"/>
    <property type="molecule type" value="Genomic_DNA"/>
</dbReference>
<comment type="subcellular location">
    <subcellularLocation>
        <location evidence="5">Cell membrane</location>
        <topology evidence="5">Multi-pass membrane protein</topology>
    </subcellularLocation>
    <subcellularLocation>
        <location evidence="1">Membrane</location>
        <topology evidence="1">Multi-pass membrane protein</topology>
    </subcellularLocation>
</comment>
<dbReference type="PANTHER" id="PTHR43483:SF3">
    <property type="entry name" value="MEMBRANE TRANSPORTER PROTEIN HI_0806-RELATED"/>
    <property type="match status" value="1"/>
</dbReference>
<reference evidence="6" key="2">
    <citation type="submission" date="2020-09" db="EMBL/GenBank/DDBJ databases">
        <authorList>
            <person name="Sun Q."/>
            <person name="Zhou Y."/>
        </authorList>
    </citation>
    <scope>NUCLEOTIDE SEQUENCE</scope>
    <source>
        <strain evidence="6">CGMCC 1.15254</strain>
    </source>
</reference>
<evidence type="ECO:0000256" key="4">
    <source>
        <dbReference type="ARBA" id="ARBA00023136"/>
    </source>
</evidence>
<evidence type="ECO:0000313" key="7">
    <source>
        <dbReference type="Proteomes" id="UP000632498"/>
    </source>
</evidence>
<feature type="transmembrane region" description="Helical" evidence="5">
    <location>
        <begin position="125"/>
        <end position="144"/>
    </location>
</feature>
<dbReference type="PANTHER" id="PTHR43483">
    <property type="entry name" value="MEMBRANE TRANSPORTER PROTEIN HI_0806-RELATED"/>
    <property type="match status" value="1"/>
</dbReference>